<name>X1D5N6_9ZZZZ</name>
<sequence>VIIIKPFVIIIKPFINIIKPFIALHNKNKWIKIDTQSLKG</sequence>
<comment type="caution">
    <text evidence="1">The sequence shown here is derived from an EMBL/GenBank/DDBJ whole genome shotgun (WGS) entry which is preliminary data.</text>
</comment>
<protein>
    <submittedName>
        <fullName evidence="1">Uncharacterized protein</fullName>
    </submittedName>
</protein>
<dbReference type="AlphaFoldDB" id="X1D5N6"/>
<proteinExistence type="predicted"/>
<gene>
    <name evidence="1" type="ORF">S01H4_63543</name>
</gene>
<feature type="non-terminal residue" evidence="1">
    <location>
        <position position="1"/>
    </location>
</feature>
<accession>X1D5N6</accession>
<dbReference type="EMBL" id="BART01038247">
    <property type="protein sequence ID" value="GAH15502.1"/>
    <property type="molecule type" value="Genomic_DNA"/>
</dbReference>
<evidence type="ECO:0000313" key="1">
    <source>
        <dbReference type="EMBL" id="GAH15502.1"/>
    </source>
</evidence>
<reference evidence="1" key="1">
    <citation type="journal article" date="2014" name="Front. Microbiol.">
        <title>High frequency of phylogenetically diverse reductive dehalogenase-homologous genes in deep subseafloor sedimentary metagenomes.</title>
        <authorList>
            <person name="Kawai M."/>
            <person name="Futagami T."/>
            <person name="Toyoda A."/>
            <person name="Takaki Y."/>
            <person name="Nishi S."/>
            <person name="Hori S."/>
            <person name="Arai W."/>
            <person name="Tsubouchi T."/>
            <person name="Morono Y."/>
            <person name="Uchiyama I."/>
            <person name="Ito T."/>
            <person name="Fujiyama A."/>
            <person name="Inagaki F."/>
            <person name="Takami H."/>
        </authorList>
    </citation>
    <scope>NUCLEOTIDE SEQUENCE</scope>
    <source>
        <strain evidence="1">Expedition CK06-06</strain>
    </source>
</reference>
<organism evidence="1">
    <name type="scientific">marine sediment metagenome</name>
    <dbReference type="NCBI Taxonomy" id="412755"/>
    <lineage>
        <taxon>unclassified sequences</taxon>
        <taxon>metagenomes</taxon>
        <taxon>ecological metagenomes</taxon>
    </lineage>
</organism>